<evidence type="ECO:0000313" key="2">
    <source>
        <dbReference type="Proteomes" id="UP000176666"/>
    </source>
</evidence>
<dbReference type="EMBL" id="MFBJ01000042">
    <property type="protein sequence ID" value="OGD95853.1"/>
    <property type="molecule type" value="Genomic_DNA"/>
</dbReference>
<evidence type="ECO:0000313" key="1">
    <source>
        <dbReference type="EMBL" id="OGD95853.1"/>
    </source>
</evidence>
<gene>
    <name evidence="1" type="ORF">A3F02_02220</name>
</gene>
<name>A0A1F5GVE6_9BACT</name>
<reference evidence="1 2" key="1">
    <citation type="journal article" date="2016" name="Nat. Commun.">
        <title>Thousands of microbial genomes shed light on interconnected biogeochemical processes in an aquifer system.</title>
        <authorList>
            <person name="Anantharaman K."/>
            <person name="Brown C.T."/>
            <person name="Hug L.A."/>
            <person name="Sharon I."/>
            <person name="Castelle C.J."/>
            <person name="Probst A.J."/>
            <person name="Thomas B.C."/>
            <person name="Singh A."/>
            <person name="Wilkins M.J."/>
            <person name="Karaoz U."/>
            <person name="Brodie E.L."/>
            <person name="Williams K.H."/>
            <person name="Hubbard S.S."/>
            <person name="Banfield J.F."/>
        </authorList>
    </citation>
    <scope>NUCLEOTIDE SEQUENCE [LARGE SCALE GENOMIC DNA]</scope>
</reference>
<organism evidence="1 2">
    <name type="scientific">Candidatus Curtissbacteria bacterium RIFCSPHIGHO2_12_FULL_38_9b</name>
    <dbReference type="NCBI Taxonomy" id="1797720"/>
    <lineage>
        <taxon>Bacteria</taxon>
        <taxon>Candidatus Curtissiibacteriota</taxon>
    </lineage>
</organism>
<accession>A0A1F5GVE6</accession>
<proteinExistence type="predicted"/>
<protein>
    <submittedName>
        <fullName evidence="1">Uncharacterized protein</fullName>
    </submittedName>
</protein>
<sequence>MKEVAHARETVEALEQSLHEQVKGVVKDLLSSLDSSDFPKELSNKGTIPAFIFGYQAGAPLLAAPTGLFHAQLRNWGLIHESSIVIDESVIEADAQLYYQYAERIFERVERRAEGKRRISVAQTGSLIH</sequence>
<comment type="caution">
    <text evidence="1">The sequence shown here is derived from an EMBL/GenBank/DDBJ whole genome shotgun (WGS) entry which is preliminary data.</text>
</comment>
<dbReference type="Proteomes" id="UP000176666">
    <property type="component" value="Unassembled WGS sequence"/>
</dbReference>
<dbReference type="AlphaFoldDB" id="A0A1F5GVE6"/>